<evidence type="ECO:0000256" key="11">
    <source>
        <dbReference type="SAM" id="Phobius"/>
    </source>
</evidence>
<dbReference type="SUPFAM" id="SSF52540">
    <property type="entry name" value="P-loop containing nucleoside triphosphate hydrolases"/>
    <property type="match status" value="1"/>
</dbReference>
<sequence>MSNRAAPLIRCEHLEKRFGHRRVLRDVSFSVAAGEVLSLLGANGSGKTTLLRIIASLDRPDKGEVWLGPVPLSAAANEIRRYIGVVAHAPLLYDRLTGAENLQFFARLYDLEEPQKRIEKLLRTLELWRWRDSSVRTYSRGMSQRLAIARALLHDPPVVILDEPDTGLDRESLQQMTELIGQLRERGRAVLITTHSMERAVTWADRAVELRAGRLHQLEGPDRIGQRRTQTAHTISSSVRGPHLGPRRAMAELTEAERVAGKGGGLTAYLRSVWAVAEKDVRTELRAREVVGTMAAFSVLAAVVFGLAFDLRVPRPELVVPGILWVIILFGGVLGLHRSFGSESDRGTLTGLLLAPVERSAIYLGKVAANLLYFLIMEALLVPVLLILFDVNLLKPLALLALALGTVGYVGAGTLFAALTARNRARETLLPVLLLPVLAPLFISGVGLTAVVLDGRGNAEAWPWLGIIGIYDALVYAIAFLLVDVIWEQT</sequence>
<dbReference type="PANTHER" id="PTHR43335">
    <property type="entry name" value="ABC TRANSPORTER, ATP-BINDING PROTEIN"/>
    <property type="match status" value="1"/>
</dbReference>
<evidence type="ECO:0000256" key="1">
    <source>
        <dbReference type="ARBA" id="ARBA00004141"/>
    </source>
</evidence>
<keyword evidence="10 11" id="KW-0472">Membrane</keyword>
<name>A0A6B1D4E0_9CHLR</name>
<keyword evidence="6" id="KW-0547">Nucleotide-binding</keyword>
<dbReference type="GO" id="GO:0005524">
    <property type="term" value="F:ATP binding"/>
    <property type="evidence" value="ECO:0007669"/>
    <property type="project" value="UniProtKB-KW"/>
</dbReference>
<evidence type="ECO:0000256" key="3">
    <source>
        <dbReference type="ARBA" id="ARBA00010544"/>
    </source>
</evidence>
<dbReference type="CDD" id="cd03230">
    <property type="entry name" value="ABC_DR_subfamily_A"/>
    <property type="match status" value="1"/>
</dbReference>
<evidence type="ECO:0000256" key="4">
    <source>
        <dbReference type="ARBA" id="ARBA00022448"/>
    </source>
</evidence>
<dbReference type="InterPro" id="IPR003439">
    <property type="entry name" value="ABC_transporter-like_ATP-bd"/>
</dbReference>
<feature type="transmembrane region" description="Helical" evidence="11">
    <location>
        <begin position="397"/>
        <end position="420"/>
    </location>
</feature>
<keyword evidence="9 11" id="KW-1133">Transmembrane helix</keyword>
<keyword evidence="8 13" id="KW-0067">ATP-binding</keyword>
<dbReference type="Pfam" id="PF03379">
    <property type="entry name" value="CcmB"/>
    <property type="match status" value="1"/>
</dbReference>
<dbReference type="InterPro" id="IPR027417">
    <property type="entry name" value="P-loop_NTPase"/>
</dbReference>
<reference evidence="13" key="1">
    <citation type="submission" date="2019-09" db="EMBL/GenBank/DDBJ databases">
        <title>Characterisation of the sponge microbiome using genome-centric metagenomics.</title>
        <authorList>
            <person name="Engelberts J.P."/>
            <person name="Robbins S.J."/>
            <person name="De Goeij J.M."/>
            <person name="Aranda M."/>
            <person name="Bell S.C."/>
            <person name="Webster N.S."/>
        </authorList>
    </citation>
    <scope>NUCLEOTIDE SEQUENCE</scope>
    <source>
        <strain evidence="13">SB0661_bin_32</strain>
    </source>
</reference>
<comment type="caution">
    <text evidence="13">The sequence shown here is derived from an EMBL/GenBank/DDBJ whole genome shotgun (WGS) entry which is preliminary data.</text>
</comment>
<feature type="transmembrane region" description="Helical" evidence="11">
    <location>
        <begin position="464"/>
        <end position="487"/>
    </location>
</feature>
<proteinExistence type="inferred from homology"/>
<dbReference type="InterPro" id="IPR003544">
    <property type="entry name" value="Cyt_c_biogenesis_CcmB"/>
</dbReference>
<dbReference type="PROSITE" id="PS50893">
    <property type="entry name" value="ABC_TRANSPORTER_2"/>
    <property type="match status" value="1"/>
</dbReference>
<protein>
    <submittedName>
        <fullName evidence="13">Heme ABC exporter ATP-binding protein CcmA</fullName>
    </submittedName>
</protein>
<evidence type="ECO:0000256" key="9">
    <source>
        <dbReference type="ARBA" id="ARBA00022989"/>
    </source>
</evidence>
<evidence type="ECO:0000256" key="7">
    <source>
        <dbReference type="ARBA" id="ARBA00022748"/>
    </source>
</evidence>
<dbReference type="NCBIfam" id="TIGR01189">
    <property type="entry name" value="ccmA"/>
    <property type="match status" value="1"/>
</dbReference>
<dbReference type="InterPro" id="IPR003593">
    <property type="entry name" value="AAA+_ATPase"/>
</dbReference>
<evidence type="ECO:0000256" key="6">
    <source>
        <dbReference type="ARBA" id="ARBA00022741"/>
    </source>
</evidence>
<feature type="transmembrane region" description="Helical" evidence="11">
    <location>
        <begin position="432"/>
        <end position="452"/>
    </location>
</feature>
<dbReference type="Pfam" id="PF00005">
    <property type="entry name" value="ABC_tran"/>
    <property type="match status" value="1"/>
</dbReference>
<accession>A0A6B1D4E0</accession>
<organism evidence="13">
    <name type="scientific">Caldilineaceae bacterium SB0661_bin_32</name>
    <dbReference type="NCBI Taxonomy" id="2605255"/>
    <lineage>
        <taxon>Bacteria</taxon>
        <taxon>Bacillati</taxon>
        <taxon>Chloroflexota</taxon>
        <taxon>Caldilineae</taxon>
        <taxon>Caldilineales</taxon>
        <taxon>Caldilineaceae</taxon>
    </lineage>
</organism>
<evidence type="ECO:0000256" key="8">
    <source>
        <dbReference type="ARBA" id="ARBA00022840"/>
    </source>
</evidence>
<feature type="domain" description="ABC transporter" evidence="12">
    <location>
        <begin position="9"/>
        <end position="237"/>
    </location>
</feature>
<keyword evidence="5 11" id="KW-0812">Transmembrane</keyword>
<dbReference type="PANTHER" id="PTHR43335:SF11">
    <property type="entry name" value="ABC TRANSPORTER RELATED"/>
    <property type="match status" value="1"/>
</dbReference>
<comment type="subcellular location">
    <subcellularLocation>
        <location evidence="1">Membrane</location>
        <topology evidence="1">Multi-pass membrane protein</topology>
    </subcellularLocation>
</comment>
<dbReference type="GO" id="GO:0015232">
    <property type="term" value="F:heme transmembrane transporter activity"/>
    <property type="evidence" value="ECO:0007669"/>
    <property type="project" value="InterPro"/>
</dbReference>
<dbReference type="GO" id="GO:0016020">
    <property type="term" value="C:membrane"/>
    <property type="evidence" value="ECO:0007669"/>
    <property type="project" value="UniProtKB-SubCell"/>
</dbReference>
<dbReference type="PRINTS" id="PR01414">
    <property type="entry name" value="CCMBBIOGNSIS"/>
</dbReference>
<evidence type="ECO:0000259" key="12">
    <source>
        <dbReference type="PROSITE" id="PS50893"/>
    </source>
</evidence>
<keyword evidence="7" id="KW-0201">Cytochrome c-type biogenesis</keyword>
<keyword evidence="4" id="KW-0813">Transport</keyword>
<dbReference type="AlphaFoldDB" id="A0A6B1D4E0"/>
<comment type="similarity">
    <text evidence="3">Belongs to the CcmB/CycW/HelB family.</text>
</comment>
<dbReference type="GO" id="GO:0017004">
    <property type="term" value="P:cytochrome complex assembly"/>
    <property type="evidence" value="ECO:0007669"/>
    <property type="project" value="UniProtKB-KW"/>
</dbReference>
<dbReference type="EMBL" id="VXMH01000019">
    <property type="protein sequence ID" value="MYC94187.1"/>
    <property type="molecule type" value="Genomic_DNA"/>
</dbReference>
<gene>
    <name evidence="13" type="primary">ccmA</name>
    <name evidence="13" type="ORF">F4X14_04385</name>
</gene>
<dbReference type="InterPro" id="IPR005895">
    <property type="entry name" value="ABC_transptr_haem_export_CcmA"/>
</dbReference>
<evidence type="ECO:0000256" key="2">
    <source>
        <dbReference type="ARBA" id="ARBA00005417"/>
    </source>
</evidence>
<dbReference type="SMART" id="SM00382">
    <property type="entry name" value="AAA"/>
    <property type="match status" value="1"/>
</dbReference>
<evidence type="ECO:0000313" key="13">
    <source>
        <dbReference type="EMBL" id="MYC94187.1"/>
    </source>
</evidence>
<evidence type="ECO:0000256" key="10">
    <source>
        <dbReference type="ARBA" id="ARBA00023136"/>
    </source>
</evidence>
<feature type="transmembrane region" description="Helical" evidence="11">
    <location>
        <begin position="290"/>
        <end position="312"/>
    </location>
</feature>
<comment type="similarity">
    <text evidence="2">Belongs to the ABC transporter superfamily.</text>
</comment>
<dbReference type="GO" id="GO:0016887">
    <property type="term" value="F:ATP hydrolysis activity"/>
    <property type="evidence" value="ECO:0007669"/>
    <property type="project" value="InterPro"/>
</dbReference>
<dbReference type="Gene3D" id="3.40.50.300">
    <property type="entry name" value="P-loop containing nucleotide triphosphate hydrolases"/>
    <property type="match status" value="1"/>
</dbReference>
<evidence type="ECO:0000256" key="5">
    <source>
        <dbReference type="ARBA" id="ARBA00022692"/>
    </source>
</evidence>
<feature type="transmembrane region" description="Helical" evidence="11">
    <location>
        <begin position="371"/>
        <end position="391"/>
    </location>
</feature>
<feature type="transmembrane region" description="Helical" evidence="11">
    <location>
        <begin position="318"/>
        <end position="336"/>
    </location>
</feature>